<keyword evidence="3" id="KW-1185">Reference proteome</keyword>
<gene>
    <name evidence="2" type="ORF">OM33_16035</name>
</gene>
<dbReference type="STRING" id="1348114.OM33_16035"/>
<dbReference type="eggNOG" id="ENOG50331JT">
    <property type="taxonomic scope" value="Bacteria"/>
</dbReference>
<dbReference type="Proteomes" id="UP000030341">
    <property type="component" value="Chromosome 2"/>
</dbReference>
<evidence type="ECO:0000313" key="3">
    <source>
        <dbReference type="Proteomes" id="UP000030341"/>
    </source>
</evidence>
<dbReference type="HOGENOM" id="CLU_1947000_0_0_6"/>
<dbReference type="AlphaFoldDB" id="A0A0A7EKR4"/>
<feature type="chain" id="PRO_5002039222" evidence="1">
    <location>
        <begin position="21"/>
        <end position="129"/>
    </location>
</feature>
<dbReference type="OrthoDB" id="6311395at2"/>
<keyword evidence="1" id="KW-0732">Signal</keyword>
<protein>
    <submittedName>
        <fullName evidence="2">Uncharacterized protein</fullName>
    </submittedName>
</protein>
<sequence length="129" mass="14271">MRVKNLVLVSLSLLSASVSAANDVYGTVSELVMRSGDNGDTSLYLRLDVMSENSTFESCVIDGKTLTWHLDLSSPVANYQYDIVKTSYAEKLPVRIIGHDSVCENGNTDSDKIFELSPWSWQTQSDVTE</sequence>
<name>A0A0A7EKR4_9GAMM</name>
<dbReference type="KEGG" id="pseo:OM33_16035"/>
<feature type="signal peptide" evidence="1">
    <location>
        <begin position="1"/>
        <end position="20"/>
    </location>
</feature>
<accession>A0A0A7EKR4</accession>
<dbReference type="EMBL" id="CP009889">
    <property type="protein sequence ID" value="AIY66646.1"/>
    <property type="molecule type" value="Genomic_DNA"/>
</dbReference>
<proteinExistence type="predicted"/>
<evidence type="ECO:0000313" key="2">
    <source>
        <dbReference type="EMBL" id="AIY66646.1"/>
    </source>
</evidence>
<dbReference type="RefSeq" id="WP_040135035.1">
    <property type="nucleotide sequence ID" value="NZ_CP009889.1"/>
</dbReference>
<organism evidence="2 3">
    <name type="scientific">Pseudoalteromonas piratica</name>
    <dbReference type="NCBI Taxonomy" id="1348114"/>
    <lineage>
        <taxon>Bacteria</taxon>
        <taxon>Pseudomonadati</taxon>
        <taxon>Pseudomonadota</taxon>
        <taxon>Gammaproteobacteria</taxon>
        <taxon>Alteromonadales</taxon>
        <taxon>Pseudoalteromonadaceae</taxon>
        <taxon>Pseudoalteromonas</taxon>
    </lineage>
</organism>
<evidence type="ECO:0000256" key="1">
    <source>
        <dbReference type="SAM" id="SignalP"/>
    </source>
</evidence>
<reference evidence="2 3" key="1">
    <citation type="submission" date="2014-11" db="EMBL/GenBank/DDBJ databases">
        <title>Complete Genome Sequence of Pseudoalteromonas sp. Strain OCN003 Isolated from Kaneohe Bay, Oahu, Hawaii.</title>
        <authorList>
            <person name="Beurmann S."/>
            <person name="Videau P."/>
            <person name="Ushijima B."/>
            <person name="Smith A.M."/>
            <person name="Aeby G.S."/>
            <person name="Callahan S.M."/>
            <person name="Belcaid M."/>
        </authorList>
    </citation>
    <scope>NUCLEOTIDE SEQUENCE [LARGE SCALE GENOMIC DNA]</scope>
    <source>
        <strain evidence="2 3">OCN003</strain>
    </source>
</reference>